<gene>
    <name evidence="2" type="ORF">KCX74_09790</name>
</gene>
<proteinExistence type="predicted"/>
<dbReference type="RefSeq" id="WP_166530349.1">
    <property type="nucleotide sequence ID" value="NZ_JAGSOT010000025.1"/>
</dbReference>
<organism evidence="2 3">
    <name type="scientific">Virgibacillus salarius</name>
    <dbReference type="NCBI Taxonomy" id="447199"/>
    <lineage>
        <taxon>Bacteria</taxon>
        <taxon>Bacillati</taxon>
        <taxon>Bacillota</taxon>
        <taxon>Bacilli</taxon>
        <taxon>Bacillales</taxon>
        <taxon>Bacillaceae</taxon>
        <taxon>Virgibacillus</taxon>
    </lineage>
</organism>
<reference evidence="2" key="1">
    <citation type="submission" date="2021-04" db="EMBL/GenBank/DDBJ databases">
        <title>Isolation and polyphasic classification of algal microorganism.</title>
        <authorList>
            <person name="Wang S."/>
        </authorList>
    </citation>
    <scope>NUCLEOTIDE SEQUENCE</scope>
    <source>
        <strain evidence="2">720a</strain>
    </source>
</reference>
<name>A0A941DVM6_9BACI</name>
<keyword evidence="3" id="KW-1185">Reference proteome</keyword>
<feature type="transmembrane region" description="Helical" evidence="1">
    <location>
        <begin position="12"/>
        <end position="30"/>
    </location>
</feature>
<keyword evidence="1" id="KW-1133">Transmembrane helix</keyword>
<dbReference type="Proteomes" id="UP000675284">
    <property type="component" value="Unassembled WGS sequence"/>
</dbReference>
<dbReference type="EMBL" id="JAGSOT010000025">
    <property type="protein sequence ID" value="MBR7796327.1"/>
    <property type="molecule type" value="Genomic_DNA"/>
</dbReference>
<evidence type="ECO:0000313" key="2">
    <source>
        <dbReference type="EMBL" id="MBR7796327.1"/>
    </source>
</evidence>
<keyword evidence="1" id="KW-0812">Transmembrane</keyword>
<accession>A0A941DVM6</accession>
<dbReference type="AlphaFoldDB" id="A0A941DVM6"/>
<evidence type="ECO:0000256" key="1">
    <source>
        <dbReference type="SAM" id="Phobius"/>
    </source>
</evidence>
<protein>
    <submittedName>
        <fullName evidence="2">Uncharacterized protein</fullName>
    </submittedName>
</protein>
<feature type="transmembrane region" description="Helical" evidence="1">
    <location>
        <begin position="37"/>
        <end position="57"/>
    </location>
</feature>
<keyword evidence="1" id="KW-0472">Membrane</keyword>
<comment type="caution">
    <text evidence="2">The sequence shown here is derived from an EMBL/GenBank/DDBJ whole genome shotgun (WGS) entry which is preliminary data.</text>
</comment>
<sequence length="252" mass="27936">MVCTCIGTGQSVYMINIVCVACLFLANILLLRITKRFKIIGSSIIFLFIAVHVVLLVDSNKQVNNITSVSPDFKHVLSIKKNVESGSAVYYRSYFGILARPKDSLPAEIVGDFKVDWLAKDIAAVTYKTADNSIQQFIATYGDRGDGTSYYYVGAQIHGNWQGDNIKVVSNQEGISVTQANQTELFTWDTIEQFGTLAVVLKKNNEAAWTISLNENFEVDSAASQSNVGNIRLYKAILEENQPITLHYKSSN</sequence>
<evidence type="ECO:0000313" key="3">
    <source>
        <dbReference type="Proteomes" id="UP000675284"/>
    </source>
</evidence>